<evidence type="ECO:0000313" key="2">
    <source>
        <dbReference type="EMBL" id="SDE47512.1"/>
    </source>
</evidence>
<dbReference type="Pfam" id="PF17863">
    <property type="entry name" value="AAA_lid_2"/>
    <property type="match status" value="1"/>
</dbReference>
<dbReference type="STRING" id="482827.SAMN04488243_10237"/>
<sequence length="304" mass="33248">MLYERVQSALRGRVLLREETLRLALAALLSGGHLLLEDVPGTGKTTFAKALARVLGLSFGRIQMTPDLLPQDLTGVYLYREGSLVWERGPIFAQVLLVDELNRATPRTQSALLEAMGEGQVTLEGKTHPLPEPFFVLATQNPVEEEGTFPLPVAQRDRFAARLALGYPDEKALLKALRGQDPLEGLAPVTDAEEVLALRREVRRVRVEEELTDYLLALARFLRGREGVRLGPSPRALLQVERLAQALALLEGRGFALPEDLKAAFRAAIPHRLLLALEAELSGLTPEGLVEEALEAVPAPVEAG</sequence>
<dbReference type="PANTHER" id="PTHR42759">
    <property type="entry name" value="MOXR FAMILY PROTEIN"/>
    <property type="match status" value="1"/>
</dbReference>
<dbReference type="Gene3D" id="1.10.8.80">
    <property type="entry name" value="Magnesium chelatase subunit I, C-Terminal domain"/>
    <property type="match status" value="1"/>
</dbReference>
<dbReference type="GO" id="GO:0005524">
    <property type="term" value="F:ATP binding"/>
    <property type="evidence" value="ECO:0007669"/>
    <property type="project" value="InterPro"/>
</dbReference>
<dbReference type="Proteomes" id="UP000199446">
    <property type="component" value="Unassembled WGS sequence"/>
</dbReference>
<protein>
    <submittedName>
        <fullName evidence="2">MoxR-like ATPase</fullName>
    </submittedName>
</protein>
<dbReference type="RefSeq" id="WP_093005051.1">
    <property type="nucleotide sequence ID" value="NZ_FNBC01000002.1"/>
</dbReference>
<dbReference type="InterPro" id="IPR027417">
    <property type="entry name" value="P-loop_NTPase"/>
</dbReference>
<accession>A0A1G7D7G9</accession>
<dbReference type="InterPro" id="IPR011703">
    <property type="entry name" value="ATPase_AAA-3"/>
</dbReference>
<dbReference type="InterPro" id="IPR003593">
    <property type="entry name" value="AAA+_ATPase"/>
</dbReference>
<dbReference type="SMART" id="SM00382">
    <property type="entry name" value="AAA"/>
    <property type="match status" value="1"/>
</dbReference>
<dbReference type="SUPFAM" id="SSF52540">
    <property type="entry name" value="P-loop containing nucleoside triphosphate hydrolases"/>
    <property type="match status" value="1"/>
</dbReference>
<dbReference type="GO" id="GO:0016887">
    <property type="term" value="F:ATP hydrolysis activity"/>
    <property type="evidence" value="ECO:0007669"/>
    <property type="project" value="InterPro"/>
</dbReference>
<dbReference type="Gene3D" id="3.40.50.300">
    <property type="entry name" value="P-loop containing nucleotide triphosphate hydrolases"/>
    <property type="match status" value="1"/>
</dbReference>
<reference evidence="3" key="1">
    <citation type="submission" date="2016-10" db="EMBL/GenBank/DDBJ databases">
        <authorList>
            <person name="Varghese N."/>
            <person name="Submissions S."/>
        </authorList>
    </citation>
    <scope>NUCLEOTIDE SEQUENCE [LARGE SCALE GENOMIC DNA]</scope>
    <source>
        <strain evidence="3">CGMCC 1.6992</strain>
    </source>
</reference>
<feature type="domain" description="AAA+ ATPase" evidence="1">
    <location>
        <begin position="30"/>
        <end position="169"/>
    </location>
</feature>
<gene>
    <name evidence="2" type="ORF">SAMN04488243_10237</name>
</gene>
<keyword evidence="3" id="KW-1185">Reference proteome</keyword>
<dbReference type="AlphaFoldDB" id="A0A1G7D7G9"/>
<dbReference type="InterPro" id="IPR041628">
    <property type="entry name" value="ChlI/MoxR_AAA_lid"/>
</dbReference>
<organism evidence="2 3">
    <name type="scientific">Thermus arciformis</name>
    <dbReference type="NCBI Taxonomy" id="482827"/>
    <lineage>
        <taxon>Bacteria</taxon>
        <taxon>Thermotogati</taxon>
        <taxon>Deinococcota</taxon>
        <taxon>Deinococci</taxon>
        <taxon>Thermales</taxon>
        <taxon>Thermaceae</taxon>
        <taxon>Thermus</taxon>
    </lineage>
</organism>
<dbReference type="InterPro" id="IPR050764">
    <property type="entry name" value="CbbQ/NirQ/NorQ/GpvN"/>
</dbReference>
<dbReference type="PANTHER" id="PTHR42759:SF5">
    <property type="entry name" value="METHANOL DEHYDROGENASE REGULATOR"/>
    <property type="match status" value="1"/>
</dbReference>
<dbReference type="PIRSF" id="PIRSF002849">
    <property type="entry name" value="AAA_ATPase_chaperone_MoxR_prd"/>
    <property type="match status" value="1"/>
</dbReference>
<name>A0A1G7D7G9_9DEIN</name>
<proteinExistence type="predicted"/>
<dbReference type="EMBL" id="FNBC01000002">
    <property type="protein sequence ID" value="SDE47512.1"/>
    <property type="molecule type" value="Genomic_DNA"/>
</dbReference>
<dbReference type="CDD" id="cd00009">
    <property type="entry name" value="AAA"/>
    <property type="match status" value="1"/>
</dbReference>
<dbReference type="Pfam" id="PF07726">
    <property type="entry name" value="AAA_3"/>
    <property type="match status" value="1"/>
</dbReference>
<dbReference type="OrthoDB" id="9808397at2"/>
<evidence type="ECO:0000313" key="3">
    <source>
        <dbReference type="Proteomes" id="UP000199446"/>
    </source>
</evidence>
<evidence type="ECO:0000259" key="1">
    <source>
        <dbReference type="SMART" id="SM00382"/>
    </source>
</evidence>